<dbReference type="PATRIC" id="fig|38300.4.peg.686"/>
<sequence>MRKHVLGTLAGAGALAGVMITAPAAHAEPDPPGCPKGYFCAYSEPDQRGTLLMKTAGDWSGEIHSVGSVFNNGYVFPGADHIDLSYGYTTSVRHICLHYNPGPGQYKANIIYATIGTVKWRGEC</sequence>
<protein>
    <recommendedName>
        <fullName evidence="4">Peptidase inhibitor family I36 protein</fullName>
    </recommendedName>
</protein>
<evidence type="ECO:0000313" key="2">
    <source>
        <dbReference type="EMBL" id="ALC18947.1"/>
    </source>
</evidence>
<gene>
    <name evidence="2" type="ORF">SPRI_0641</name>
</gene>
<dbReference type="OrthoDB" id="4310827at2"/>
<evidence type="ECO:0000313" key="3">
    <source>
        <dbReference type="Proteomes" id="UP000060513"/>
    </source>
</evidence>
<proteinExistence type="predicted"/>
<name>A0A0M4DAW2_STRPR</name>
<organism evidence="2">
    <name type="scientific">Streptomyces pristinaespiralis</name>
    <dbReference type="NCBI Taxonomy" id="38300"/>
    <lineage>
        <taxon>Bacteria</taxon>
        <taxon>Bacillati</taxon>
        <taxon>Actinomycetota</taxon>
        <taxon>Actinomycetes</taxon>
        <taxon>Kitasatosporales</taxon>
        <taxon>Streptomycetaceae</taxon>
        <taxon>Streptomyces</taxon>
    </lineage>
</organism>
<dbReference type="EMBL" id="CP011340">
    <property type="protein sequence ID" value="ALC18947.1"/>
    <property type="molecule type" value="Genomic_DNA"/>
</dbReference>
<evidence type="ECO:0000256" key="1">
    <source>
        <dbReference type="SAM" id="SignalP"/>
    </source>
</evidence>
<accession>A0A0M4DAW2</accession>
<dbReference type="RefSeq" id="WP_037773040.1">
    <property type="nucleotide sequence ID" value="NZ_CP011340.1"/>
</dbReference>
<evidence type="ECO:0008006" key="4">
    <source>
        <dbReference type="Google" id="ProtNLM"/>
    </source>
</evidence>
<feature type="chain" id="PRO_5005792053" description="Peptidase inhibitor family I36 protein" evidence="1">
    <location>
        <begin position="28"/>
        <end position="124"/>
    </location>
</feature>
<dbReference type="KEGG" id="spri:SPRI_0641"/>
<dbReference type="AlphaFoldDB" id="A0A0M4DAW2"/>
<reference evidence="2 3" key="1">
    <citation type="submission" date="2015-08" db="EMBL/GenBank/DDBJ databases">
        <title>Genome sequence of the pristinamycin over-producing bacterium Streptomyces pristinaespiralis HCCB10218.</title>
        <authorList>
            <person name="Tian J."/>
            <person name="Yang J."/>
            <person name="Li L."/>
            <person name="Ruan L."/>
            <person name="Wei W."/>
            <person name="Zheng G."/>
            <person name="Wei Z."/>
            <person name="Yang S."/>
            <person name="Ge M."/>
            <person name="Jiang W."/>
            <person name="Lu Y."/>
        </authorList>
    </citation>
    <scope>NUCLEOTIDE SEQUENCE [LARGE SCALE GENOMIC DNA]</scope>
    <source>
        <strain evidence="2 3">HCCB 10218</strain>
    </source>
</reference>
<dbReference type="GeneID" id="97238278"/>
<dbReference type="STRING" id="38300.SPRI_0641"/>
<keyword evidence="1" id="KW-0732">Signal</keyword>
<feature type="signal peptide" evidence="1">
    <location>
        <begin position="1"/>
        <end position="27"/>
    </location>
</feature>
<dbReference type="Proteomes" id="UP000060513">
    <property type="component" value="Chromosome"/>
</dbReference>
<dbReference type="Pfam" id="PF03995">
    <property type="entry name" value="Inhibitor_I36"/>
    <property type="match status" value="1"/>
</dbReference>